<evidence type="ECO:0000256" key="1">
    <source>
        <dbReference type="SAM" id="MobiDB-lite"/>
    </source>
</evidence>
<evidence type="ECO:0000313" key="4">
    <source>
        <dbReference type="Proteomes" id="UP000516314"/>
    </source>
</evidence>
<dbReference type="Proteomes" id="UP000516314">
    <property type="component" value="Chromosome 3"/>
</dbReference>
<organism evidence="3 4">
    <name type="scientific">Arabidopsis thaliana</name>
    <name type="common">Mouse-ear cress</name>
    <dbReference type="NCBI Taxonomy" id="3702"/>
    <lineage>
        <taxon>Eukaryota</taxon>
        <taxon>Viridiplantae</taxon>
        <taxon>Streptophyta</taxon>
        <taxon>Embryophyta</taxon>
        <taxon>Tracheophyta</taxon>
        <taxon>Spermatophyta</taxon>
        <taxon>Magnoliopsida</taxon>
        <taxon>eudicotyledons</taxon>
        <taxon>Gunneridae</taxon>
        <taxon>Pentapetalae</taxon>
        <taxon>rosids</taxon>
        <taxon>malvids</taxon>
        <taxon>Brassicales</taxon>
        <taxon>Brassicaceae</taxon>
        <taxon>Camelineae</taxon>
        <taxon>Arabidopsis</taxon>
    </lineage>
</organism>
<dbReference type="InterPro" id="IPR025476">
    <property type="entry name" value="Helitron_helicase-like"/>
</dbReference>
<dbReference type="PANTHER" id="PTHR45786:SF74">
    <property type="entry name" value="ATP-DEPENDENT DNA HELICASE"/>
    <property type="match status" value="1"/>
</dbReference>
<dbReference type="AlphaFoldDB" id="A0A7G2ETG7"/>
<feature type="domain" description="Helitron helicase-like" evidence="2">
    <location>
        <begin position="428"/>
        <end position="500"/>
    </location>
</feature>
<evidence type="ECO:0000259" key="2">
    <source>
        <dbReference type="Pfam" id="PF14214"/>
    </source>
</evidence>
<sequence>MDSTLPFNETDRTNQEIHPSSPGCKLDKAARDKRKCIIAERKKASPSSNSTTVLPNYDFVDVQTARANRRNIVAQKKQKKLQPQPTTPTISTKRIDEAPKRKRQQTKPPTVKEIGDINQHIDIQEAHKLGSSDAISTNGKRRRRFPAINELVDCQHCGALMWQAESTNKTKDKSKLTFSLCCHAGRVSLPRVKKTPEFLDVLLKTSATFRQNIRRVNSAFAFTSTGAKVDESINNKPGPYTYRVHGQNCHRLGSLLPTPGEQPKYSQMYIFDTANEVKNRIRSLTGSISSTSLDEKVVSGLKEMLDSTNDLTKIYRSARDRYESGKPTDLTIRLVGQRHRGKQYDLPRSEEIAGLIVGDLSSTTGARDIILELHSKDLQRISELHPLYMALQYPLLFPYGEDGYHVNIPYATANQKAIKRECVTMLEYYAYQIQTRLSEGMTLIRSGRLLHQYAVDAYMAIEQERMGWYRRNQKTLRADVYNNICDAIDRGDSDAKQVGRKRCAKSF</sequence>
<dbReference type="EMBL" id="LR881468">
    <property type="protein sequence ID" value="CAD5324694.1"/>
    <property type="molecule type" value="Genomic_DNA"/>
</dbReference>
<accession>A0A7G2ETG7</accession>
<feature type="region of interest" description="Disordered" evidence="1">
    <location>
        <begin position="75"/>
        <end position="109"/>
    </location>
</feature>
<dbReference type="PANTHER" id="PTHR45786">
    <property type="entry name" value="DNA BINDING PROTEIN-LIKE"/>
    <property type="match status" value="1"/>
</dbReference>
<gene>
    <name evidence="3" type="ORF">AT9943_LOCUS12576</name>
</gene>
<feature type="region of interest" description="Disordered" evidence="1">
    <location>
        <begin position="1"/>
        <end position="29"/>
    </location>
</feature>
<reference evidence="3 4" key="1">
    <citation type="submission" date="2020-09" db="EMBL/GenBank/DDBJ databases">
        <authorList>
            <person name="Ashkenazy H."/>
        </authorList>
    </citation>
    <scope>NUCLEOTIDE SEQUENCE [LARGE SCALE GENOMIC DNA]</scope>
    <source>
        <strain evidence="4">cv. Cdm-0</strain>
    </source>
</reference>
<name>A0A7G2ETG7_ARATH</name>
<dbReference type="Pfam" id="PF14214">
    <property type="entry name" value="Helitron_like_N"/>
    <property type="match status" value="1"/>
</dbReference>
<evidence type="ECO:0000313" key="3">
    <source>
        <dbReference type="EMBL" id="CAD5324694.1"/>
    </source>
</evidence>
<proteinExistence type="predicted"/>
<protein>
    <submittedName>
        <fullName evidence="3">(thale cress) hypothetical protein</fullName>
    </submittedName>
</protein>